<gene>
    <name evidence="1" type="ORF">EVEC_LOCUS4815</name>
</gene>
<accession>A0A0N4V4R5</accession>
<evidence type="ECO:0000313" key="3">
    <source>
        <dbReference type="WBParaSite" id="EVEC_0000516201-mRNA-1"/>
    </source>
</evidence>
<reference evidence="1 2" key="2">
    <citation type="submission" date="2018-10" db="EMBL/GenBank/DDBJ databases">
        <authorList>
            <consortium name="Pathogen Informatics"/>
        </authorList>
    </citation>
    <scope>NUCLEOTIDE SEQUENCE [LARGE SCALE GENOMIC DNA]</scope>
</reference>
<evidence type="ECO:0000313" key="2">
    <source>
        <dbReference type="Proteomes" id="UP000274131"/>
    </source>
</evidence>
<dbReference type="AlphaFoldDB" id="A0A0N4V4R5"/>
<keyword evidence="2" id="KW-1185">Reference proteome</keyword>
<sequence>MFAILYVARKKLYARAEDGDRRLKYAVSISVGLLLTRGRLSSEVKLKSFLKAYMVGFNWKDYLCGMVGSLMYVKDNLKVRRFIKRFKTGPTFSVERILNSEKFDSFLSNALHSYAFECLQS</sequence>
<dbReference type="WBParaSite" id="EVEC_0000516201-mRNA-1">
    <property type="protein sequence ID" value="EVEC_0000516201-mRNA-1"/>
    <property type="gene ID" value="EVEC_0000516201"/>
</dbReference>
<dbReference type="Proteomes" id="UP000274131">
    <property type="component" value="Unassembled WGS sequence"/>
</dbReference>
<evidence type="ECO:0000313" key="1">
    <source>
        <dbReference type="EMBL" id="VDD90064.1"/>
    </source>
</evidence>
<name>A0A0N4V4R5_ENTVE</name>
<organism evidence="3">
    <name type="scientific">Enterobius vermicularis</name>
    <name type="common">Human pinworm</name>
    <dbReference type="NCBI Taxonomy" id="51028"/>
    <lineage>
        <taxon>Eukaryota</taxon>
        <taxon>Metazoa</taxon>
        <taxon>Ecdysozoa</taxon>
        <taxon>Nematoda</taxon>
        <taxon>Chromadorea</taxon>
        <taxon>Rhabditida</taxon>
        <taxon>Spirurina</taxon>
        <taxon>Oxyuridomorpha</taxon>
        <taxon>Oxyuroidea</taxon>
        <taxon>Oxyuridae</taxon>
        <taxon>Enterobius</taxon>
    </lineage>
</organism>
<reference evidence="3" key="1">
    <citation type="submission" date="2017-02" db="UniProtKB">
        <authorList>
            <consortium name="WormBaseParasite"/>
        </authorList>
    </citation>
    <scope>IDENTIFICATION</scope>
</reference>
<dbReference type="EMBL" id="UXUI01007970">
    <property type="protein sequence ID" value="VDD90064.1"/>
    <property type="molecule type" value="Genomic_DNA"/>
</dbReference>
<protein>
    <submittedName>
        <fullName evidence="3">Bestrophin homolog</fullName>
    </submittedName>
</protein>
<proteinExistence type="predicted"/>